<feature type="domain" description="EAL" evidence="2">
    <location>
        <begin position="129"/>
        <end position="378"/>
    </location>
</feature>
<dbReference type="InterPro" id="IPR001633">
    <property type="entry name" value="EAL_dom"/>
</dbReference>
<keyword evidence="4" id="KW-1185">Reference proteome</keyword>
<sequence length="387" mass="40834">MPARLSVPTRRLGHPAGVASTRGGFRRREYWHVPGHAGRVLLGGTDGDLLAEVARAARAAGLEVSGGPDLLDLTDDDGGRGIDRLFRRLARELTTAEAEHVRVATDPPAQEPALAARLLSAPTLAVELARRGVTAEIGVLAEAELWSVYQPIVRLSDRSVVAHEALLRGLVDGREVGGEDLFFVAESADWLPRLDRIGRESAILGAAPWLGHADLFVNSDPASVIRPQASLASTEDALHEAGIEPARLVVEVGEVSAVADRGHLLSVLEHYRSLGWRVALDDVAAGWSSRSLLVTVRPDVVKLGRALVQALPDDGARTMVRSVADLAHRLGAQVVAEGVETDQVAEEVAALGADLGQGWLFGRPVPPPAAEDGPTATDGPVAGVSPR</sequence>
<evidence type="ECO:0000256" key="1">
    <source>
        <dbReference type="SAM" id="MobiDB-lite"/>
    </source>
</evidence>
<evidence type="ECO:0000259" key="2">
    <source>
        <dbReference type="PROSITE" id="PS50883"/>
    </source>
</evidence>
<evidence type="ECO:0000313" key="4">
    <source>
        <dbReference type="Proteomes" id="UP000219514"/>
    </source>
</evidence>
<dbReference type="AlphaFoldDB" id="A0A285E5R7"/>
<dbReference type="GO" id="GO:0071111">
    <property type="term" value="F:cyclic-guanylate-specific phosphodiesterase activity"/>
    <property type="evidence" value="ECO:0007669"/>
    <property type="project" value="InterPro"/>
</dbReference>
<dbReference type="InterPro" id="IPR050706">
    <property type="entry name" value="Cyclic-di-GMP_PDE-like"/>
</dbReference>
<feature type="region of interest" description="Disordered" evidence="1">
    <location>
        <begin position="363"/>
        <end position="387"/>
    </location>
</feature>
<dbReference type="PROSITE" id="PS50883">
    <property type="entry name" value="EAL"/>
    <property type="match status" value="1"/>
</dbReference>
<dbReference type="EMBL" id="OBDO01000001">
    <property type="protein sequence ID" value="SNX94365.1"/>
    <property type="molecule type" value="Genomic_DNA"/>
</dbReference>
<proteinExistence type="predicted"/>
<dbReference type="CDD" id="cd01948">
    <property type="entry name" value="EAL"/>
    <property type="match status" value="1"/>
</dbReference>
<dbReference type="PANTHER" id="PTHR33121">
    <property type="entry name" value="CYCLIC DI-GMP PHOSPHODIESTERASE PDEF"/>
    <property type="match status" value="1"/>
</dbReference>
<dbReference type="Gene3D" id="3.20.20.450">
    <property type="entry name" value="EAL domain"/>
    <property type="match status" value="1"/>
</dbReference>
<dbReference type="SMART" id="SM00052">
    <property type="entry name" value="EAL"/>
    <property type="match status" value="1"/>
</dbReference>
<organism evidence="3 4">
    <name type="scientific">Geodermatophilus sabuli</name>
    <dbReference type="NCBI Taxonomy" id="1564158"/>
    <lineage>
        <taxon>Bacteria</taxon>
        <taxon>Bacillati</taxon>
        <taxon>Actinomycetota</taxon>
        <taxon>Actinomycetes</taxon>
        <taxon>Geodermatophilales</taxon>
        <taxon>Geodermatophilaceae</taxon>
        <taxon>Geodermatophilus</taxon>
    </lineage>
</organism>
<dbReference type="InterPro" id="IPR035919">
    <property type="entry name" value="EAL_sf"/>
</dbReference>
<dbReference type="SUPFAM" id="SSF141868">
    <property type="entry name" value="EAL domain-like"/>
    <property type="match status" value="1"/>
</dbReference>
<dbReference type="Pfam" id="PF00563">
    <property type="entry name" value="EAL"/>
    <property type="match status" value="1"/>
</dbReference>
<dbReference type="Proteomes" id="UP000219514">
    <property type="component" value="Unassembled WGS sequence"/>
</dbReference>
<reference evidence="3 4" key="1">
    <citation type="submission" date="2017-09" db="EMBL/GenBank/DDBJ databases">
        <authorList>
            <person name="Ehlers B."/>
            <person name="Leendertz F.H."/>
        </authorList>
    </citation>
    <scope>NUCLEOTIDE SEQUENCE [LARGE SCALE GENOMIC DNA]</scope>
    <source>
        <strain evidence="3 4">DSM 46844</strain>
    </source>
</reference>
<evidence type="ECO:0000313" key="3">
    <source>
        <dbReference type="EMBL" id="SNX94365.1"/>
    </source>
</evidence>
<accession>A0A285E5R7</accession>
<dbReference type="PANTHER" id="PTHR33121:SF76">
    <property type="entry name" value="SIGNALING PROTEIN"/>
    <property type="match status" value="1"/>
</dbReference>
<gene>
    <name evidence="3" type="ORF">SAMN06893097_101156</name>
</gene>
<name>A0A285E5R7_9ACTN</name>
<protein>
    <submittedName>
        <fullName evidence="3">EAL domain, c-di-GMP-specific phosphodiesterase class I (Or its enzymatically inactive variant)</fullName>
    </submittedName>
</protein>